<dbReference type="Gene3D" id="3.20.20.360">
    <property type="entry name" value="Malate synthase, domain 3"/>
    <property type="match status" value="1"/>
</dbReference>
<dbReference type="GO" id="GO:0004474">
    <property type="term" value="F:malate synthase activity"/>
    <property type="evidence" value="ECO:0007669"/>
    <property type="project" value="UniProtKB-EC"/>
</dbReference>
<keyword evidence="2" id="KW-0012">Acyltransferase</keyword>
<dbReference type="Pfam" id="PF20656">
    <property type="entry name" value="MS_N"/>
    <property type="match status" value="1"/>
</dbReference>
<evidence type="ECO:0000313" key="2">
    <source>
        <dbReference type="EMBL" id="VAV96231.1"/>
    </source>
</evidence>
<dbReference type="EC" id="2.3.3.9" evidence="2"/>
<dbReference type="InterPro" id="IPR046363">
    <property type="entry name" value="MS_N_TIM-barrel_dom"/>
</dbReference>
<dbReference type="InterPro" id="IPR006252">
    <property type="entry name" value="Malate_synthA"/>
</dbReference>
<dbReference type="GO" id="GO:0005737">
    <property type="term" value="C:cytoplasm"/>
    <property type="evidence" value="ECO:0007669"/>
    <property type="project" value="TreeGrafter"/>
</dbReference>
<feature type="domain" description="Malate synthase N-terminal" evidence="1">
    <location>
        <begin position="7"/>
        <end position="68"/>
    </location>
</feature>
<dbReference type="GO" id="GO:0006097">
    <property type="term" value="P:glyoxylate cycle"/>
    <property type="evidence" value="ECO:0007669"/>
    <property type="project" value="InterPro"/>
</dbReference>
<organism evidence="2">
    <name type="scientific">hydrothermal vent metagenome</name>
    <dbReference type="NCBI Taxonomy" id="652676"/>
    <lineage>
        <taxon>unclassified sequences</taxon>
        <taxon>metagenomes</taxon>
        <taxon>ecological metagenomes</taxon>
    </lineage>
</organism>
<gene>
    <name evidence="2" type="ORF">MNBD_ALPHA05-558</name>
</gene>
<dbReference type="AlphaFoldDB" id="A0A3B0RYV0"/>
<dbReference type="InterPro" id="IPR011076">
    <property type="entry name" value="Malate_synth_sf"/>
</dbReference>
<feature type="non-terminal residue" evidence="2">
    <location>
        <position position="181"/>
    </location>
</feature>
<dbReference type="SUPFAM" id="SSF51645">
    <property type="entry name" value="Malate synthase G"/>
    <property type="match status" value="1"/>
</dbReference>
<dbReference type="InterPro" id="IPR048356">
    <property type="entry name" value="MS_N"/>
</dbReference>
<keyword evidence="2" id="KW-0808">Transferase</keyword>
<dbReference type="PANTHER" id="PTHR42902:SF1">
    <property type="entry name" value="MALATE SYNTHASE 1-RELATED"/>
    <property type="match status" value="1"/>
</dbReference>
<protein>
    <submittedName>
        <fullName evidence="2">Malate synthase</fullName>
        <ecNumber evidence="2">2.3.3.9</ecNumber>
    </submittedName>
</protein>
<evidence type="ECO:0000259" key="1">
    <source>
        <dbReference type="Pfam" id="PF20656"/>
    </source>
</evidence>
<sequence length="181" mass="19831">MATTISGLDFIGEVTSADRDILTPEACAFLAGLVDTFAVRRDALLEARAVWQAKIDAGALPDFRTSTKSVRDGDWRVGELPADLLDRRVEITGPVTRKMIINALNADVKVFMADFEDALSPTWRNVIEGQTNMRDAVSRTISFEDPGSGKSYTLDDNPAVLIARVRGLHLNEKNVLKDGKP</sequence>
<dbReference type="EMBL" id="UOEH01000191">
    <property type="protein sequence ID" value="VAV96231.1"/>
    <property type="molecule type" value="Genomic_DNA"/>
</dbReference>
<proteinExistence type="predicted"/>
<reference evidence="2" key="1">
    <citation type="submission" date="2018-06" db="EMBL/GenBank/DDBJ databases">
        <authorList>
            <person name="Zhirakovskaya E."/>
        </authorList>
    </citation>
    <scope>NUCLEOTIDE SEQUENCE</scope>
</reference>
<accession>A0A3B0RYV0</accession>
<dbReference type="PANTHER" id="PTHR42902">
    <property type="entry name" value="MALATE SYNTHASE"/>
    <property type="match status" value="1"/>
</dbReference>
<name>A0A3B0RYV0_9ZZZZ</name>